<protein>
    <submittedName>
        <fullName evidence="1">Uncharacterized protein</fullName>
    </submittedName>
</protein>
<dbReference type="Proteomes" id="UP000031668">
    <property type="component" value="Unassembled WGS sequence"/>
</dbReference>
<dbReference type="AlphaFoldDB" id="A0A0C2JQW8"/>
<keyword evidence="2" id="KW-1185">Reference proteome</keyword>
<evidence type="ECO:0000313" key="2">
    <source>
        <dbReference type="Proteomes" id="UP000031668"/>
    </source>
</evidence>
<evidence type="ECO:0000313" key="1">
    <source>
        <dbReference type="EMBL" id="KII71788.1"/>
    </source>
</evidence>
<organism evidence="1 2">
    <name type="scientific">Thelohanellus kitauei</name>
    <name type="common">Myxosporean</name>
    <dbReference type="NCBI Taxonomy" id="669202"/>
    <lineage>
        <taxon>Eukaryota</taxon>
        <taxon>Metazoa</taxon>
        <taxon>Cnidaria</taxon>
        <taxon>Myxozoa</taxon>
        <taxon>Myxosporea</taxon>
        <taxon>Bivalvulida</taxon>
        <taxon>Platysporina</taxon>
        <taxon>Myxobolidae</taxon>
        <taxon>Thelohanellus</taxon>
    </lineage>
</organism>
<sequence>MLILILDQISFRPNELSYRKTSDFRSKRFRSNRLWSNRFRSNRSLRFNMYTDGATTMSCCELGLVARMKQAVPHIVATQYMIHLESLAAKGRMKILKTLFPYVL</sequence>
<comment type="caution">
    <text evidence="1">The sequence shown here is derived from an EMBL/GenBank/DDBJ whole genome shotgun (WGS) entry which is preliminary data.</text>
</comment>
<accession>A0A0C2JQW8</accession>
<dbReference type="EMBL" id="JWZT01001618">
    <property type="protein sequence ID" value="KII71788.1"/>
    <property type="molecule type" value="Genomic_DNA"/>
</dbReference>
<name>A0A0C2JQW8_THEKT</name>
<gene>
    <name evidence="1" type="ORF">RF11_12448</name>
</gene>
<reference evidence="1 2" key="1">
    <citation type="journal article" date="2014" name="Genome Biol. Evol.">
        <title>The genome of the myxosporean Thelohanellus kitauei shows adaptations to nutrient acquisition within its fish host.</title>
        <authorList>
            <person name="Yang Y."/>
            <person name="Xiong J."/>
            <person name="Zhou Z."/>
            <person name="Huo F."/>
            <person name="Miao W."/>
            <person name="Ran C."/>
            <person name="Liu Y."/>
            <person name="Zhang J."/>
            <person name="Feng J."/>
            <person name="Wang M."/>
            <person name="Wang M."/>
            <person name="Wang L."/>
            <person name="Yao B."/>
        </authorList>
    </citation>
    <scope>NUCLEOTIDE SEQUENCE [LARGE SCALE GENOMIC DNA]</scope>
    <source>
        <strain evidence="1">Wuqing</strain>
    </source>
</reference>
<proteinExistence type="predicted"/>